<dbReference type="GO" id="GO:0003995">
    <property type="term" value="F:acyl-CoA dehydrogenase activity"/>
    <property type="evidence" value="ECO:0007669"/>
    <property type="project" value="TreeGrafter"/>
</dbReference>
<sequence>MAAKQSLHPAVVEGFISPGAWSLIENNFSQYAKDLLTKVVRFVVEECMPAEELYESQISTDPATRWKIVPSIVEELKKKAKSQGLWNLFLSKHHYPKHGVDLTNLEYGVMAEILGRGHHFASESMNCSAPDTGNMEVLAKYGNEEQQRTWLQPLLNGEIRSAFSMTERFVASSDATNISTSIKQEGDEIVINGHKWWISGAGDPRCKVHLVLGKSHPQNQSAYAQHSIVIVPANAPGVKVVRPMRVFGYDDAPEGHCEVTYTNVRVPVKNLILGWGRGFEIIQGRLGPGRIHHCMRSIGTAERALEYMIRRATNPTKKPFGKLLAEHGTVVANIAQCRIKIEQARLLVISAARMIDLYGAKAAQSQIAYAKVAVVNAALDVVDHSMQVHGGAGVSQDFPLAGMWAGLRTLRYADGPDEVHLQQQGRRELKRSEQLWLRYDRIQERSHQLLKQYNVTPHL</sequence>
<dbReference type="InterPro" id="IPR037069">
    <property type="entry name" value="AcylCoA_DH/ox_N_sf"/>
</dbReference>
<dbReference type="InterPro" id="IPR006091">
    <property type="entry name" value="Acyl-CoA_Oxase/DH_mid-dom"/>
</dbReference>
<comment type="subunit">
    <text evidence="3">Homodimer.</text>
</comment>
<dbReference type="RefSeq" id="XP_025357407.1">
    <property type="nucleotide sequence ID" value="XM_025500033.1"/>
</dbReference>
<dbReference type="SUPFAM" id="SSF56645">
    <property type="entry name" value="Acyl-CoA dehydrogenase NM domain-like"/>
    <property type="match status" value="1"/>
</dbReference>
<dbReference type="GO" id="GO:0050660">
    <property type="term" value="F:flavin adenine dinucleotide binding"/>
    <property type="evidence" value="ECO:0007669"/>
    <property type="project" value="InterPro"/>
</dbReference>
<comment type="similarity">
    <text evidence="2 7">Belongs to the acyl-CoA dehydrogenase family.</text>
</comment>
<dbReference type="EMBL" id="KZ819602">
    <property type="protein sequence ID" value="PWN37105.1"/>
    <property type="molecule type" value="Genomic_DNA"/>
</dbReference>
<accession>A0A316VNH2</accession>
<evidence type="ECO:0000256" key="4">
    <source>
        <dbReference type="ARBA" id="ARBA00022630"/>
    </source>
</evidence>
<dbReference type="InterPro" id="IPR046373">
    <property type="entry name" value="Acyl-CoA_Oxase/DH_mid-dom_sf"/>
</dbReference>
<proteinExistence type="inferred from homology"/>
<evidence type="ECO:0000256" key="6">
    <source>
        <dbReference type="ARBA" id="ARBA00023002"/>
    </source>
</evidence>
<evidence type="ECO:0000259" key="10">
    <source>
        <dbReference type="Pfam" id="PF02771"/>
    </source>
</evidence>
<evidence type="ECO:0000256" key="7">
    <source>
        <dbReference type="RuleBase" id="RU362125"/>
    </source>
</evidence>
<dbReference type="InterPro" id="IPR036250">
    <property type="entry name" value="AcylCo_DH-like_C"/>
</dbReference>
<keyword evidence="12" id="KW-1185">Reference proteome</keyword>
<dbReference type="Pfam" id="PF02770">
    <property type="entry name" value="Acyl-CoA_dh_M"/>
    <property type="match status" value="1"/>
</dbReference>
<dbReference type="Gene3D" id="2.40.110.10">
    <property type="entry name" value="Butyryl-CoA Dehydrogenase, subunit A, domain 2"/>
    <property type="match status" value="1"/>
</dbReference>
<dbReference type="Pfam" id="PF02771">
    <property type="entry name" value="Acyl-CoA_dh_N"/>
    <property type="match status" value="1"/>
</dbReference>
<dbReference type="PANTHER" id="PTHR48083:SF13">
    <property type="entry name" value="ACYL-COA DEHYDROGENASE FAMILY MEMBER 11"/>
    <property type="match status" value="1"/>
</dbReference>
<reference evidence="11 12" key="1">
    <citation type="journal article" date="2018" name="Mol. Biol. Evol.">
        <title>Broad Genomic Sampling Reveals a Smut Pathogenic Ancestry of the Fungal Clade Ustilaginomycotina.</title>
        <authorList>
            <person name="Kijpornyongpan T."/>
            <person name="Mondo S.J."/>
            <person name="Barry K."/>
            <person name="Sandor L."/>
            <person name="Lee J."/>
            <person name="Lipzen A."/>
            <person name="Pangilinan J."/>
            <person name="LaButti K."/>
            <person name="Hainaut M."/>
            <person name="Henrissat B."/>
            <person name="Grigoriev I.V."/>
            <person name="Spatafora J.W."/>
            <person name="Aime M.C."/>
        </authorList>
    </citation>
    <scope>NUCLEOTIDE SEQUENCE [LARGE SCALE GENOMIC DNA]</scope>
    <source>
        <strain evidence="11 12">MCA 3882</strain>
    </source>
</reference>
<protein>
    <submittedName>
        <fullName evidence="11">Acyl-CoA dehydrogenase NM domain-like protein</fullName>
    </submittedName>
</protein>
<keyword evidence="6 7" id="KW-0560">Oxidoreductase</keyword>
<feature type="domain" description="Acyl-CoA dehydrogenase/oxidase N-terminal" evidence="10">
    <location>
        <begin position="34"/>
        <end position="158"/>
    </location>
</feature>
<dbReference type="InterPro" id="IPR009100">
    <property type="entry name" value="AcylCoA_DH/oxidase_NM_dom_sf"/>
</dbReference>
<dbReference type="PANTHER" id="PTHR48083">
    <property type="entry name" value="MEDIUM-CHAIN SPECIFIC ACYL-COA DEHYDROGENASE, MITOCHONDRIAL-RELATED"/>
    <property type="match status" value="1"/>
</dbReference>
<dbReference type="InterPro" id="IPR050741">
    <property type="entry name" value="Acyl-CoA_dehydrogenase"/>
</dbReference>
<dbReference type="GeneID" id="37021814"/>
<keyword evidence="4 7" id="KW-0285">Flavoprotein</keyword>
<dbReference type="FunFam" id="2.40.110.10:FF:000002">
    <property type="entry name" value="Acyl-CoA dehydrogenase fadE12"/>
    <property type="match status" value="1"/>
</dbReference>
<organism evidence="11 12">
    <name type="scientific">Meira miltonrushii</name>
    <dbReference type="NCBI Taxonomy" id="1280837"/>
    <lineage>
        <taxon>Eukaryota</taxon>
        <taxon>Fungi</taxon>
        <taxon>Dikarya</taxon>
        <taxon>Basidiomycota</taxon>
        <taxon>Ustilaginomycotina</taxon>
        <taxon>Exobasidiomycetes</taxon>
        <taxon>Exobasidiales</taxon>
        <taxon>Brachybasidiaceae</taxon>
        <taxon>Meira</taxon>
    </lineage>
</organism>
<dbReference type="InterPro" id="IPR009075">
    <property type="entry name" value="AcylCo_DH/oxidase_C"/>
</dbReference>
<comment type="cofactor">
    <cofactor evidence="1 7">
        <name>FAD</name>
        <dbReference type="ChEBI" id="CHEBI:57692"/>
    </cofactor>
</comment>
<dbReference type="AlphaFoldDB" id="A0A316VNH2"/>
<evidence type="ECO:0000259" key="9">
    <source>
        <dbReference type="Pfam" id="PF02770"/>
    </source>
</evidence>
<dbReference type="OrthoDB" id="434771at2759"/>
<evidence type="ECO:0000256" key="5">
    <source>
        <dbReference type="ARBA" id="ARBA00022827"/>
    </source>
</evidence>
<gene>
    <name evidence="11" type="ORF">FA14DRAFT_166475</name>
</gene>
<dbReference type="Gene3D" id="1.10.540.10">
    <property type="entry name" value="Acyl-CoA dehydrogenase/oxidase, N-terminal domain"/>
    <property type="match status" value="1"/>
</dbReference>
<evidence type="ECO:0000313" key="11">
    <source>
        <dbReference type="EMBL" id="PWN37105.1"/>
    </source>
</evidence>
<dbReference type="Pfam" id="PF00441">
    <property type="entry name" value="Acyl-CoA_dh_1"/>
    <property type="match status" value="1"/>
</dbReference>
<dbReference type="Proteomes" id="UP000245771">
    <property type="component" value="Unassembled WGS sequence"/>
</dbReference>
<evidence type="ECO:0000256" key="2">
    <source>
        <dbReference type="ARBA" id="ARBA00009347"/>
    </source>
</evidence>
<feature type="domain" description="Acyl-CoA oxidase/dehydrogenase middle" evidence="9">
    <location>
        <begin position="162"/>
        <end position="264"/>
    </location>
</feature>
<dbReference type="InParanoid" id="A0A316VNH2"/>
<evidence type="ECO:0000313" key="12">
    <source>
        <dbReference type="Proteomes" id="UP000245771"/>
    </source>
</evidence>
<keyword evidence="5 7" id="KW-0274">FAD</keyword>
<evidence type="ECO:0000259" key="8">
    <source>
        <dbReference type="Pfam" id="PF00441"/>
    </source>
</evidence>
<dbReference type="Gene3D" id="1.20.140.10">
    <property type="entry name" value="Butyryl-CoA Dehydrogenase, subunit A, domain 3"/>
    <property type="match status" value="1"/>
</dbReference>
<dbReference type="GO" id="GO:0033539">
    <property type="term" value="P:fatty acid beta-oxidation using acyl-CoA dehydrogenase"/>
    <property type="evidence" value="ECO:0007669"/>
    <property type="project" value="TreeGrafter"/>
</dbReference>
<evidence type="ECO:0000256" key="3">
    <source>
        <dbReference type="ARBA" id="ARBA00011738"/>
    </source>
</evidence>
<feature type="domain" description="Acyl-CoA dehydrogenase/oxidase C-terminal" evidence="8">
    <location>
        <begin position="276"/>
        <end position="427"/>
    </location>
</feature>
<evidence type="ECO:0000256" key="1">
    <source>
        <dbReference type="ARBA" id="ARBA00001974"/>
    </source>
</evidence>
<dbReference type="SUPFAM" id="SSF47203">
    <property type="entry name" value="Acyl-CoA dehydrogenase C-terminal domain-like"/>
    <property type="match status" value="1"/>
</dbReference>
<name>A0A316VNH2_9BASI</name>
<dbReference type="InterPro" id="IPR013786">
    <property type="entry name" value="AcylCoA_DH/ox_N"/>
</dbReference>
<dbReference type="GO" id="GO:0005737">
    <property type="term" value="C:cytoplasm"/>
    <property type="evidence" value="ECO:0007669"/>
    <property type="project" value="TreeGrafter"/>
</dbReference>
<dbReference type="STRING" id="1280837.A0A316VNH2"/>